<proteinExistence type="predicted"/>
<accession>A0A133XP18</accession>
<keyword evidence="2" id="KW-1185">Reference proteome</keyword>
<gene>
    <name evidence="1" type="ORF">AT959_00270</name>
</gene>
<dbReference type="AlphaFoldDB" id="A0A133XP18"/>
<reference evidence="1 2" key="1">
    <citation type="submission" date="2015-12" db="EMBL/GenBank/DDBJ databases">
        <title>Nitrous oxide reduction kinetics distinguish bacteria harboring typical versus atypical NosZ.</title>
        <authorList>
            <person name="Yoon S."/>
            <person name="Nissen S."/>
            <person name="Park D."/>
            <person name="Sanford R.A."/>
            <person name="Loeffler F.E."/>
        </authorList>
    </citation>
    <scope>NUCLEOTIDE SEQUENCE [LARGE SCALE GENOMIC DNA]</scope>
    <source>
        <strain evidence="1 2">ATCC BAA-841</strain>
    </source>
</reference>
<dbReference type="PROSITE" id="PS51257">
    <property type="entry name" value="PROKAR_LIPOPROTEIN"/>
    <property type="match status" value="1"/>
</dbReference>
<protein>
    <recommendedName>
        <fullName evidence="3">Lipoprotein</fullName>
    </recommendedName>
</protein>
<evidence type="ECO:0000313" key="1">
    <source>
        <dbReference type="EMBL" id="KXB32675.1"/>
    </source>
</evidence>
<dbReference type="STRING" id="281362.AT959_00270"/>
<comment type="caution">
    <text evidence="1">The sequence shown here is derived from an EMBL/GenBank/DDBJ whole genome shotgun (WGS) entry which is preliminary data.</text>
</comment>
<dbReference type="Proteomes" id="UP000070186">
    <property type="component" value="Unassembled WGS sequence"/>
</dbReference>
<dbReference type="RefSeq" id="WP_066879188.1">
    <property type="nucleotide sequence ID" value="NZ_LODL01000002.1"/>
</dbReference>
<sequence length="125" mass="13252">MNKRAFAVLLLVPVLLGACAFGYRATGSLSDVPGELLGKGYPGNRGGGRFSLSDRDGRLSCDGQALPAKALPNSGNCADDAGEGEVLCSDGRKIPVRWQAISCRAWRGSGVDAQGNRLEFRVERR</sequence>
<organism evidence="1 2">
    <name type="scientific">Dechloromonas denitrificans</name>
    <dbReference type="NCBI Taxonomy" id="281362"/>
    <lineage>
        <taxon>Bacteria</taxon>
        <taxon>Pseudomonadati</taxon>
        <taxon>Pseudomonadota</taxon>
        <taxon>Betaproteobacteria</taxon>
        <taxon>Rhodocyclales</taxon>
        <taxon>Azonexaceae</taxon>
        <taxon>Dechloromonas</taxon>
    </lineage>
</organism>
<evidence type="ECO:0000313" key="2">
    <source>
        <dbReference type="Proteomes" id="UP000070186"/>
    </source>
</evidence>
<evidence type="ECO:0008006" key="3">
    <source>
        <dbReference type="Google" id="ProtNLM"/>
    </source>
</evidence>
<name>A0A133XP18_9RHOO</name>
<dbReference type="EMBL" id="LODL01000002">
    <property type="protein sequence ID" value="KXB32675.1"/>
    <property type="molecule type" value="Genomic_DNA"/>
</dbReference>